<dbReference type="KEGG" id="nwl:NWFMUON74_02210"/>
<gene>
    <name evidence="2" type="ORF">NWFMUON74_02210</name>
</gene>
<organism evidence="2 3">
    <name type="scientific">Nocardia wallacei</name>
    <dbReference type="NCBI Taxonomy" id="480035"/>
    <lineage>
        <taxon>Bacteria</taxon>
        <taxon>Bacillati</taxon>
        <taxon>Actinomycetota</taxon>
        <taxon>Actinomycetes</taxon>
        <taxon>Mycobacteriales</taxon>
        <taxon>Nocardiaceae</taxon>
        <taxon>Nocardia</taxon>
    </lineage>
</organism>
<dbReference type="Gene3D" id="3.90.930.1">
    <property type="match status" value="1"/>
</dbReference>
<name>A0A7G1KEB3_9NOCA</name>
<sequence>MSPGQTLLISQVEKWNPAALGTDATSFANLVTKGDEHLQSMLTTQDDLAESWKGAAADAAARRVTNEKTAGSHLMGTILGLKDTYTRYQTALTDARQQVIDKRNLIQGMGFEVADNGTVTANAKIQAVKAAGGRNPNNDADPGVVAGAILQIEHEAAQQQLAMVTALQHADNTATAAKTAIDAAKAEISRVSLLEAPSKTIRTLYPGLTHPDTAKPSELPPNWQLLGETMKLDQGIPITVTEPDGSTKTITPNPDGTLTVASSIQQPDGSTVTTASTDGKPPSTTVSTPRTDGSGIVDTTITGADGKQQRLQTLPQGNGRSITRTVNDDGSLGAKVSESYPGPNGGFITDVEGQNGAFDREWRRPDGFREIERYVAGTDGQPKLIEMTNSDGTRSLLNADGSIDTRLPGGGVAKTITHDGIILTKFPDDSLLTYDPSKNPDGSLKIEPWDVVRSWGSQQLSQGVDSAGDNWQQHPDASKIGIGSDGAGEAVKQYGKTMADGAAQAAQRSADSSARALSLIESGQPGAGRAMVDAMDHASDAASGASRAEALAKGAKIGGGGATALLNVYTNVHDVVYDHKGIYEAAGNATGGTVGGISGAAAGAWALGGIGTLTGPAAPAAVPILATIGAMGGGYLGGAGGAYVGDKAGTGVRELFE</sequence>
<proteinExistence type="predicted"/>
<protein>
    <submittedName>
        <fullName evidence="2">Uncharacterized protein</fullName>
    </submittedName>
</protein>
<feature type="region of interest" description="Disordered" evidence="1">
    <location>
        <begin position="262"/>
        <end position="305"/>
    </location>
</feature>
<dbReference type="RefSeq" id="WP_187686168.1">
    <property type="nucleotide sequence ID" value="NZ_AP023396.1"/>
</dbReference>
<dbReference type="EMBL" id="AP023396">
    <property type="protein sequence ID" value="BCK52449.1"/>
    <property type="molecule type" value="Genomic_DNA"/>
</dbReference>
<reference evidence="2 3" key="1">
    <citation type="submission" date="2020-08" db="EMBL/GenBank/DDBJ databases">
        <title>Genome Sequencing of Nocardia wallacei strain FMUON74 and assembly.</title>
        <authorList>
            <person name="Toyokawa M."/>
            <person name="Uesaka K."/>
        </authorList>
    </citation>
    <scope>NUCLEOTIDE SEQUENCE [LARGE SCALE GENOMIC DNA]</scope>
    <source>
        <strain evidence="2 3">FMUON74</strain>
    </source>
</reference>
<evidence type="ECO:0000313" key="3">
    <source>
        <dbReference type="Proteomes" id="UP000516173"/>
    </source>
</evidence>
<feature type="compositionally biased region" description="Polar residues" evidence="1">
    <location>
        <begin position="262"/>
        <end position="302"/>
    </location>
</feature>
<evidence type="ECO:0000313" key="2">
    <source>
        <dbReference type="EMBL" id="BCK52449.1"/>
    </source>
</evidence>
<dbReference type="GeneID" id="80344852"/>
<keyword evidence="3" id="KW-1185">Reference proteome</keyword>
<accession>A0A7G1KEB3</accession>
<dbReference type="SUPFAM" id="SSF140453">
    <property type="entry name" value="EsxAB dimer-like"/>
    <property type="match status" value="1"/>
</dbReference>
<dbReference type="Proteomes" id="UP000516173">
    <property type="component" value="Chromosome"/>
</dbReference>
<dbReference type="AlphaFoldDB" id="A0A7G1KEB3"/>
<evidence type="ECO:0000256" key="1">
    <source>
        <dbReference type="SAM" id="MobiDB-lite"/>
    </source>
</evidence>
<dbReference type="InterPro" id="IPR036689">
    <property type="entry name" value="ESAT-6-like_sf"/>
</dbReference>